<evidence type="ECO:0000313" key="1">
    <source>
        <dbReference type="EMBL" id="TFH89017.1"/>
    </source>
</evidence>
<protein>
    <submittedName>
        <fullName evidence="1">Uncharacterized protein</fullName>
    </submittedName>
</protein>
<dbReference type="AlphaFoldDB" id="A0A4Y8W860"/>
<dbReference type="EMBL" id="SATR01000153">
    <property type="protein sequence ID" value="TFH89017.1"/>
    <property type="molecule type" value="Genomic_DNA"/>
</dbReference>
<comment type="caution">
    <text evidence="1">The sequence shown here is derived from an EMBL/GenBank/DDBJ whole genome shotgun (WGS) entry which is preliminary data.</text>
</comment>
<evidence type="ECO:0000313" key="2">
    <source>
        <dbReference type="Proteomes" id="UP000297753"/>
    </source>
</evidence>
<dbReference type="Proteomes" id="UP000297753">
    <property type="component" value="Unassembled WGS sequence"/>
</dbReference>
<name>A0A4Y8W860_9VIBR</name>
<reference evidence="1 2" key="1">
    <citation type="submission" date="2019-01" db="EMBL/GenBank/DDBJ databases">
        <title>Vibrio BEI176 sp. nov, a marine bacterium isolated from China: eastern marignal seas.</title>
        <authorList>
            <person name="Li B."/>
        </authorList>
    </citation>
    <scope>NUCLEOTIDE SEQUENCE [LARGE SCALE GENOMIC DNA]</scope>
    <source>
        <strain evidence="1 2">BEI176</strain>
    </source>
</reference>
<dbReference type="OrthoDB" id="5897791at2"/>
<proteinExistence type="predicted"/>
<keyword evidence="2" id="KW-1185">Reference proteome</keyword>
<sequence length="32" mass="3574">MFCALVGKKGRLLFFSRVASLGREVGLYVLGW</sequence>
<accession>A0A4Y8W860</accession>
<gene>
    <name evidence="1" type="ORF">ELS82_24630</name>
</gene>
<organism evidence="1 2">
    <name type="scientific">Vibrio ouci</name>
    <dbReference type="NCBI Taxonomy" id="2499078"/>
    <lineage>
        <taxon>Bacteria</taxon>
        <taxon>Pseudomonadati</taxon>
        <taxon>Pseudomonadota</taxon>
        <taxon>Gammaproteobacteria</taxon>
        <taxon>Vibrionales</taxon>
        <taxon>Vibrionaceae</taxon>
        <taxon>Vibrio</taxon>
    </lineage>
</organism>